<sequence length="235" mass="27677">MYQVAQAKLNENILNFKENIEYEDEASLSHEKIRSEVNEILSKNCMENLAYLSSVLTTSYENKTEVKLSMKYEVKKQQYIRGMKKLNDWIKENIKDGMTDYEKVKLIHDYIANKAEYITSSKEYNVYTWLSILIGKGGVCDAYSNLFYEMCRKANLEVRILSNKDHSWNKVKVDGVWYNVDVTWDDPIENTEFNYIYFLRSDSFIAKSKKNLVKILKKHIKIILGQKLNIQMAKV</sequence>
<comment type="caution">
    <text evidence="2">The sequence shown here is derived from an EMBL/GenBank/DDBJ whole genome shotgun (WGS) entry which is preliminary data.</text>
</comment>
<accession>A0ABT7HL82</accession>
<dbReference type="InterPro" id="IPR002931">
    <property type="entry name" value="Transglutaminase-like"/>
</dbReference>
<dbReference type="EMBL" id="JASSPP010000003">
    <property type="protein sequence ID" value="MDK9580410.1"/>
    <property type="molecule type" value="Genomic_DNA"/>
</dbReference>
<dbReference type="Proteomes" id="UP001225134">
    <property type="component" value="Unassembled WGS sequence"/>
</dbReference>
<dbReference type="RefSeq" id="WP_285152749.1">
    <property type="nucleotide sequence ID" value="NZ_JASSPP010000003.1"/>
</dbReference>
<protein>
    <submittedName>
        <fullName evidence="2">Transglutaminase domain-containing protein</fullName>
    </submittedName>
</protein>
<keyword evidence="3" id="KW-1185">Reference proteome</keyword>
<organism evidence="2 3">
    <name type="scientific">Sneathia sanguinegens</name>
    <dbReference type="NCBI Taxonomy" id="40543"/>
    <lineage>
        <taxon>Bacteria</taxon>
        <taxon>Fusobacteriati</taxon>
        <taxon>Fusobacteriota</taxon>
        <taxon>Fusobacteriia</taxon>
        <taxon>Fusobacteriales</taxon>
        <taxon>Leptotrichiaceae</taxon>
        <taxon>Sneathia</taxon>
    </lineage>
</organism>
<evidence type="ECO:0000313" key="3">
    <source>
        <dbReference type="Proteomes" id="UP001225134"/>
    </source>
</evidence>
<dbReference type="SUPFAM" id="SSF54001">
    <property type="entry name" value="Cysteine proteinases"/>
    <property type="match status" value="1"/>
</dbReference>
<evidence type="ECO:0000313" key="2">
    <source>
        <dbReference type="EMBL" id="MDK9580410.1"/>
    </source>
</evidence>
<evidence type="ECO:0000259" key="1">
    <source>
        <dbReference type="SMART" id="SM00460"/>
    </source>
</evidence>
<dbReference type="Gene3D" id="3.10.620.30">
    <property type="match status" value="1"/>
</dbReference>
<dbReference type="InterPro" id="IPR052557">
    <property type="entry name" value="CAP/Cytokinesis_protein"/>
</dbReference>
<gene>
    <name evidence="2" type="ORF">QQA45_02620</name>
</gene>
<name>A0ABT7HL82_9FUSO</name>
<reference evidence="2 3" key="1">
    <citation type="submission" date="2023-06" db="EMBL/GenBank/DDBJ databases">
        <title>Antibody response to the Sneathia vaginalis cytopathogenic toxin A during pregnancy.</title>
        <authorList>
            <person name="Mccoy Z.T."/>
            <person name="Serrano M.G."/>
            <person name="Spaine K."/>
            <person name="Edwards D.J."/>
            <person name="Buck G.A."/>
            <person name="Jefferson K."/>
        </authorList>
    </citation>
    <scope>NUCLEOTIDE SEQUENCE [LARGE SCALE GENOMIC DNA]</scope>
    <source>
        <strain evidence="2 3">CCUG 42621</strain>
    </source>
</reference>
<dbReference type="Pfam" id="PF01841">
    <property type="entry name" value="Transglut_core"/>
    <property type="match status" value="1"/>
</dbReference>
<feature type="domain" description="Transglutaminase-like" evidence="1">
    <location>
        <begin position="132"/>
        <end position="184"/>
    </location>
</feature>
<proteinExistence type="predicted"/>
<dbReference type="PANTHER" id="PTHR46333:SF2">
    <property type="entry name" value="CYTOKINESIS PROTEIN 3"/>
    <property type="match status" value="1"/>
</dbReference>
<dbReference type="PANTHER" id="PTHR46333">
    <property type="entry name" value="CYTOKINESIS PROTEIN 3"/>
    <property type="match status" value="1"/>
</dbReference>
<dbReference type="InterPro" id="IPR038765">
    <property type="entry name" value="Papain-like_cys_pep_sf"/>
</dbReference>
<dbReference type="SMART" id="SM00460">
    <property type="entry name" value="TGc"/>
    <property type="match status" value="1"/>
</dbReference>